<protein>
    <submittedName>
        <fullName evidence="1">Uncharacterized protein</fullName>
    </submittedName>
</protein>
<dbReference type="EMBL" id="BGPR01000326">
    <property type="protein sequence ID" value="GBM13359.1"/>
    <property type="molecule type" value="Genomic_DNA"/>
</dbReference>
<reference evidence="1 2" key="1">
    <citation type="journal article" date="2019" name="Sci. Rep.">
        <title>Orb-weaving spider Araneus ventricosus genome elucidates the spidroin gene catalogue.</title>
        <authorList>
            <person name="Kono N."/>
            <person name="Nakamura H."/>
            <person name="Ohtoshi R."/>
            <person name="Moran D.A.P."/>
            <person name="Shinohara A."/>
            <person name="Yoshida Y."/>
            <person name="Fujiwara M."/>
            <person name="Mori M."/>
            <person name="Tomita M."/>
            <person name="Arakawa K."/>
        </authorList>
    </citation>
    <scope>NUCLEOTIDE SEQUENCE [LARGE SCALE GENOMIC DNA]</scope>
</reference>
<keyword evidence="2" id="KW-1185">Reference proteome</keyword>
<name>A0A4Y2DAU1_ARAVE</name>
<accession>A0A4Y2DAU1</accession>
<gene>
    <name evidence="1" type="ORF">AVEN_159778_1</name>
</gene>
<evidence type="ECO:0000313" key="1">
    <source>
        <dbReference type="EMBL" id="GBM13359.1"/>
    </source>
</evidence>
<proteinExistence type="predicted"/>
<dbReference type="AlphaFoldDB" id="A0A4Y2DAU1"/>
<dbReference type="Proteomes" id="UP000499080">
    <property type="component" value="Unassembled WGS sequence"/>
</dbReference>
<comment type="caution">
    <text evidence="1">The sequence shown here is derived from an EMBL/GenBank/DDBJ whole genome shotgun (WGS) entry which is preliminary data.</text>
</comment>
<sequence length="110" mass="12560">MPKFKKKPEGEGRGQWCHEAFNCKGDSGCLVVMSRSRDRMAQGPKPDSTEAAPYMRPVAHYIILNVQMPSRRRDMEAWGGACQLRCRPCYLTVAQNYETHSKMALVLLQR</sequence>
<evidence type="ECO:0000313" key="2">
    <source>
        <dbReference type="Proteomes" id="UP000499080"/>
    </source>
</evidence>
<organism evidence="1 2">
    <name type="scientific">Araneus ventricosus</name>
    <name type="common">Orbweaver spider</name>
    <name type="synonym">Epeira ventricosa</name>
    <dbReference type="NCBI Taxonomy" id="182803"/>
    <lineage>
        <taxon>Eukaryota</taxon>
        <taxon>Metazoa</taxon>
        <taxon>Ecdysozoa</taxon>
        <taxon>Arthropoda</taxon>
        <taxon>Chelicerata</taxon>
        <taxon>Arachnida</taxon>
        <taxon>Araneae</taxon>
        <taxon>Araneomorphae</taxon>
        <taxon>Entelegynae</taxon>
        <taxon>Araneoidea</taxon>
        <taxon>Araneidae</taxon>
        <taxon>Araneus</taxon>
    </lineage>
</organism>